<dbReference type="Proteomes" id="UP000095192">
    <property type="component" value="Unassembled WGS sequence"/>
</dbReference>
<name>A0A1D3D1H9_9EIME</name>
<proteinExistence type="predicted"/>
<organism evidence="1 2">
    <name type="scientific">Cyclospora cayetanensis</name>
    <dbReference type="NCBI Taxonomy" id="88456"/>
    <lineage>
        <taxon>Eukaryota</taxon>
        <taxon>Sar</taxon>
        <taxon>Alveolata</taxon>
        <taxon>Apicomplexa</taxon>
        <taxon>Conoidasida</taxon>
        <taxon>Coccidia</taxon>
        <taxon>Eucoccidiorida</taxon>
        <taxon>Eimeriorina</taxon>
        <taxon>Eimeriidae</taxon>
        <taxon>Cyclospora</taxon>
    </lineage>
</organism>
<protein>
    <submittedName>
        <fullName evidence="1">Uncharacterized protein</fullName>
    </submittedName>
</protein>
<dbReference type="VEuPathDB" id="ToxoDB:cyc_04349"/>
<dbReference type="AlphaFoldDB" id="A0A1D3D1H9"/>
<accession>A0A1D3D1H9</accession>
<dbReference type="EMBL" id="JROU02001142">
    <property type="protein sequence ID" value="OEH77304.1"/>
    <property type="molecule type" value="Genomic_DNA"/>
</dbReference>
<evidence type="ECO:0000313" key="2">
    <source>
        <dbReference type="Proteomes" id="UP000095192"/>
    </source>
</evidence>
<evidence type="ECO:0000313" key="1">
    <source>
        <dbReference type="EMBL" id="OEH77304.1"/>
    </source>
</evidence>
<keyword evidence="2" id="KW-1185">Reference proteome</keyword>
<dbReference type="InParanoid" id="A0A1D3D1H9"/>
<comment type="caution">
    <text evidence="1">The sequence shown here is derived from an EMBL/GenBank/DDBJ whole genome shotgun (WGS) entry which is preliminary data.</text>
</comment>
<gene>
    <name evidence="1" type="ORF">cyc_04349</name>
</gene>
<reference evidence="1 2" key="1">
    <citation type="journal article" date="2016" name="BMC Genomics">
        <title>Comparative genomics reveals Cyclospora cayetanensis possesses coccidia-like metabolism and invasion components but unique surface antigens.</title>
        <authorList>
            <person name="Liu S."/>
            <person name="Wang L."/>
            <person name="Zheng H."/>
            <person name="Xu Z."/>
            <person name="Roellig D.M."/>
            <person name="Li N."/>
            <person name="Frace M.A."/>
            <person name="Tang K."/>
            <person name="Arrowood M.J."/>
            <person name="Moss D.M."/>
            <person name="Zhang L."/>
            <person name="Feng Y."/>
            <person name="Xiao L."/>
        </authorList>
    </citation>
    <scope>NUCLEOTIDE SEQUENCE [LARGE SCALE GENOMIC DNA]</scope>
    <source>
        <strain evidence="1 2">CHN_HEN01</strain>
    </source>
</reference>
<sequence length="124" mass="13734">MLVAPEHDQTATFSTLWIGPSAIISQPNALLVCARWMGHKSNRLLMKFQCSSNYSLTRSAGTGSLLRLRIYKNAKNVLSCKSIDSETHIRREALVKSGGKRQAQWLTAEQLWAALPVGDFGALF</sequence>